<feature type="binding site" evidence="16">
    <location>
        <begin position="7"/>
        <end position="14"/>
    </location>
    <ligand>
        <name>ATP</name>
        <dbReference type="ChEBI" id="CHEBI:30616"/>
    </ligand>
</feature>
<dbReference type="EMBL" id="MQWA01000001">
    <property type="protein sequence ID" value="PQJ29233.1"/>
    <property type="molecule type" value="Genomic_DNA"/>
</dbReference>
<dbReference type="HAMAP" id="MF_01274">
    <property type="entry name" value="Pantothen_kinase_3"/>
    <property type="match status" value="1"/>
</dbReference>
<feature type="binding site" evidence="16">
    <location>
        <position position="173"/>
    </location>
    <ligand>
        <name>substrate</name>
    </ligand>
</feature>
<dbReference type="Pfam" id="PF03309">
    <property type="entry name" value="Pan_kinase"/>
    <property type="match status" value="1"/>
</dbReference>
<gene>
    <name evidence="16" type="primary">coaX</name>
    <name evidence="17" type="ORF">BSZ32_12515</name>
</gene>
<keyword evidence="9 16" id="KW-0547">Nucleotide-binding</keyword>
<keyword evidence="12 16" id="KW-0630">Potassium</keyword>
<dbReference type="NCBIfam" id="TIGR00671">
    <property type="entry name" value="baf"/>
    <property type="match status" value="1"/>
</dbReference>
<dbReference type="InterPro" id="IPR004619">
    <property type="entry name" value="Type_III_PanK"/>
</dbReference>
<keyword evidence="7 16" id="KW-0963">Cytoplasm</keyword>
<proteinExistence type="inferred from homology"/>
<keyword evidence="16" id="KW-0479">Metal-binding</keyword>
<dbReference type="CDD" id="cd24015">
    <property type="entry name" value="ASKHA_NBD_PanK-III"/>
    <property type="match status" value="1"/>
</dbReference>
<evidence type="ECO:0000313" key="18">
    <source>
        <dbReference type="Proteomes" id="UP000239907"/>
    </source>
</evidence>
<comment type="subunit">
    <text evidence="5 16">Homodimer.</text>
</comment>
<dbReference type="Proteomes" id="UP000239907">
    <property type="component" value="Unassembled WGS sequence"/>
</dbReference>
<evidence type="ECO:0000256" key="10">
    <source>
        <dbReference type="ARBA" id="ARBA00022777"/>
    </source>
</evidence>
<feature type="active site" description="Proton acceptor" evidence="16">
    <location>
        <position position="98"/>
    </location>
</feature>
<comment type="catalytic activity">
    <reaction evidence="1 16">
        <text>(R)-pantothenate + ATP = (R)-4'-phosphopantothenate + ADP + H(+)</text>
        <dbReference type="Rhea" id="RHEA:16373"/>
        <dbReference type="ChEBI" id="CHEBI:10986"/>
        <dbReference type="ChEBI" id="CHEBI:15378"/>
        <dbReference type="ChEBI" id="CHEBI:29032"/>
        <dbReference type="ChEBI" id="CHEBI:30616"/>
        <dbReference type="ChEBI" id="CHEBI:456216"/>
        <dbReference type="EC" id="2.7.1.33"/>
    </reaction>
</comment>
<evidence type="ECO:0000256" key="15">
    <source>
        <dbReference type="ARBA" id="ARBA00040883"/>
    </source>
</evidence>
<evidence type="ECO:0000256" key="1">
    <source>
        <dbReference type="ARBA" id="ARBA00001206"/>
    </source>
</evidence>
<feature type="binding site" evidence="16">
    <location>
        <position position="118"/>
    </location>
    <ligand>
        <name>K(+)</name>
        <dbReference type="ChEBI" id="CHEBI:29103"/>
    </ligand>
</feature>
<evidence type="ECO:0000256" key="6">
    <source>
        <dbReference type="ARBA" id="ARBA00012102"/>
    </source>
</evidence>
<dbReference type="InterPro" id="IPR043129">
    <property type="entry name" value="ATPase_NBD"/>
</dbReference>
<evidence type="ECO:0000256" key="14">
    <source>
        <dbReference type="ARBA" id="ARBA00038036"/>
    </source>
</evidence>
<protein>
    <recommendedName>
        <fullName evidence="15 16">Type III pantothenate kinase</fullName>
        <ecNumber evidence="6 16">2.7.1.33</ecNumber>
    </recommendedName>
    <alternativeName>
        <fullName evidence="16">PanK-III</fullName>
    </alternativeName>
    <alternativeName>
        <fullName evidence="16">Pantothenic acid kinase</fullName>
    </alternativeName>
</protein>
<evidence type="ECO:0000256" key="2">
    <source>
        <dbReference type="ARBA" id="ARBA00001958"/>
    </source>
</evidence>
<comment type="subcellular location">
    <subcellularLocation>
        <location evidence="3 16">Cytoplasm</location>
    </subcellularLocation>
</comment>
<comment type="pathway">
    <text evidence="4 16">Cofactor biosynthesis; coenzyme A biosynthesis; CoA from (R)-pantothenate: step 1/5.</text>
</comment>
<comment type="function">
    <text evidence="16">Catalyzes the phosphorylation of pantothenate (Pan), the first step in CoA biosynthesis.</text>
</comment>
<evidence type="ECO:0000313" key="17">
    <source>
        <dbReference type="EMBL" id="PQJ29233.1"/>
    </source>
</evidence>
<accession>A0A2S7U4Y1</accession>
<evidence type="ECO:0000256" key="13">
    <source>
        <dbReference type="ARBA" id="ARBA00022993"/>
    </source>
</evidence>
<dbReference type="AlphaFoldDB" id="A0A2S7U4Y1"/>
<name>A0A2S7U4Y1_9BACT</name>
<dbReference type="UniPathway" id="UPA00241">
    <property type="reaction ID" value="UER00352"/>
</dbReference>
<comment type="caution">
    <text evidence="17">The sequence shown here is derived from an EMBL/GenBank/DDBJ whole genome shotgun (WGS) entry which is preliminary data.</text>
</comment>
<evidence type="ECO:0000256" key="3">
    <source>
        <dbReference type="ARBA" id="ARBA00004496"/>
    </source>
</evidence>
<dbReference type="GO" id="GO:0015937">
    <property type="term" value="P:coenzyme A biosynthetic process"/>
    <property type="evidence" value="ECO:0007669"/>
    <property type="project" value="UniProtKB-UniRule"/>
</dbReference>
<evidence type="ECO:0000256" key="9">
    <source>
        <dbReference type="ARBA" id="ARBA00022741"/>
    </source>
</evidence>
<dbReference type="GO" id="GO:0046872">
    <property type="term" value="F:metal ion binding"/>
    <property type="evidence" value="ECO:0007669"/>
    <property type="project" value="UniProtKB-KW"/>
</dbReference>
<dbReference type="GO" id="GO:0005524">
    <property type="term" value="F:ATP binding"/>
    <property type="evidence" value="ECO:0007669"/>
    <property type="project" value="UniProtKB-UniRule"/>
</dbReference>
<dbReference type="SUPFAM" id="SSF53067">
    <property type="entry name" value="Actin-like ATPase domain"/>
    <property type="match status" value="2"/>
</dbReference>
<keyword evidence="11 16" id="KW-0067">ATP-binding</keyword>
<feature type="binding site" evidence="16">
    <location>
        <begin position="96"/>
        <end position="99"/>
    </location>
    <ligand>
        <name>substrate</name>
    </ligand>
</feature>
<dbReference type="OrthoDB" id="9804707at2"/>
<keyword evidence="8 16" id="KW-0808">Transferase</keyword>
<dbReference type="GO" id="GO:0004594">
    <property type="term" value="F:pantothenate kinase activity"/>
    <property type="evidence" value="ECO:0007669"/>
    <property type="project" value="UniProtKB-UniRule"/>
</dbReference>
<dbReference type="GO" id="GO:0005737">
    <property type="term" value="C:cytoplasm"/>
    <property type="evidence" value="ECO:0007669"/>
    <property type="project" value="UniProtKB-SubCell"/>
</dbReference>
<comment type="similarity">
    <text evidence="14 16">Belongs to the type III pantothenate kinase family.</text>
</comment>
<feature type="binding site" evidence="16">
    <location>
        <position position="121"/>
    </location>
    <ligand>
        <name>ATP</name>
        <dbReference type="ChEBI" id="CHEBI:30616"/>
    </ligand>
</feature>
<evidence type="ECO:0000256" key="16">
    <source>
        <dbReference type="HAMAP-Rule" id="MF_01274"/>
    </source>
</evidence>
<organism evidence="17 18">
    <name type="scientific">Rubritalea profundi</name>
    <dbReference type="NCBI Taxonomy" id="1658618"/>
    <lineage>
        <taxon>Bacteria</taxon>
        <taxon>Pseudomonadati</taxon>
        <taxon>Verrucomicrobiota</taxon>
        <taxon>Verrucomicrobiia</taxon>
        <taxon>Verrucomicrobiales</taxon>
        <taxon>Rubritaleaceae</taxon>
        <taxon>Rubritalea</taxon>
    </lineage>
</organism>
<comment type="cofactor">
    <cofactor evidence="16">
        <name>NH4(+)</name>
        <dbReference type="ChEBI" id="CHEBI:28938"/>
    </cofactor>
    <cofactor evidence="16">
        <name>K(+)</name>
        <dbReference type="ChEBI" id="CHEBI:29103"/>
    </cofactor>
    <text evidence="16">A monovalent cation. Ammonium or potassium.</text>
</comment>
<keyword evidence="10 16" id="KW-0418">Kinase</keyword>
<dbReference type="PANTHER" id="PTHR34265">
    <property type="entry name" value="TYPE III PANTOTHENATE KINASE"/>
    <property type="match status" value="1"/>
</dbReference>
<evidence type="ECO:0000256" key="5">
    <source>
        <dbReference type="ARBA" id="ARBA00011738"/>
    </source>
</evidence>
<comment type="cofactor">
    <cofactor evidence="2">
        <name>K(+)</name>
        <dbReference type="ChEBI" id="CHEBI:29103"/>
    </cofactor>
</comment>
<evidence type="ECO:0000256" key="4">
    <source>
        <dbReference type="ARBA" id="ARBA00005225"/>
    </source>
</evidence>
<evidence type="ECO:0000256" key="12">
    <source>
        <dbReference type="ARBA" id="ARBA00022958"/>
    </source>
</evidence>
<sequence length="243" mass="26166">MRFLLIDNSNTRTKFTIGTRDGLDNWLAQVPTKEISPTELDKTLIDQQFDAVMLCSVVPEKAAIIAQYFSELPFHQLDYKTDMGIHIDYPKPEQIGADRLANAAGVHALYGSPAIVIDLGTAVTFDAIGANATYLGGVIAPGLASMTDNLSKRTALLPKIELAEPANAIGKSTTEAMLVGAVFGYRGLIKEIIKKITREMTEKPIIVATGGDATLIAEGLPEIDHVSPTLTLEGVRRAATLQF</sequence>
<dbReference type="EC" id="2.7.1.33" evidence="6 16"/>
<feature type="binding site" evidence="16">
    <location>
        <position position="89"/>
    </location>
    <ligand>
        <name>substrate</name>
    </ligand>
</feature>
<dbReference type="Gene3D" id="3.30.420.40">
    <property type="match status" value="2"/>
</dbReference>
<evidence type="ECO:0000256" key="8">
    <source>
        <dbReference type="ARBA" id="ARBA00022679"/>
    </source>
</evidence>
<keyword evidence="13 16" id="KW-0173">Coenzyme A biosynthesis</keyword>
<evidence type="ECO:0000256" key="11">
    <source>
        <dbReference type="ARBA" id="ARBA00022840"/>
    </source>
</evidence>
<keyword evidence="18" id="KW-1185">Reference proteome</keyword>
<reference evidence="17 18" key="1">
    <citation type="submission" date="2016-12" db="EMBL/GenBank/DDBJ databases">
        <title>Study of bacterial adaptation to deep sea.</title>
        <authorList>
            <person name="Song J."/>
            <person name="Yoshizawa S."/>
            <person name="Kogure K."/>
        </authorList>
    </citation>
    <scope>NUCLEOTIDE SEQUENCE [LARGE SCALE GENOMIC DNA]</scope>
    <source>
        <strain evidence="17 18">SAORIC-165</strain>
    </source>
</reference>
<dbReference type="PANTHER" id="PTHR34265:SF1">
    <property type="entry name" value="TYPE III PANTOTHENATE KINASE"/>
    <property type="match status" value="1"/>
</dbReference>
<dbReference type="RefSeq" id="WP_105043725.1">
    <property type="nucleotide sequence ID" value="NZ_MQWA01000001.1"/>
</dbReference>
<evidence type="ECO:0000256" key="7">
    <source>
        <dbReference type="ARBA" id="ARBA00022490"/>
    </source>
</evidence>